<gene>
    <name evidence="1" type="ORF">KUCAC02_026364</name>
</gene>
<protein>
    <submittedName>
        <fullName evidence="1">Uncharacterized protein</fullName>
    </submittedName>
</protein>
<organism evidence="1 2">
    <name type="scientific">Chaenocephalus aceratus</name>
    <name type="common">Blackfin icefish</name>
    <name type="synonym">Chaenichthys aceratus</name>
    <dbReference type="NCBI Taxonomy" id="36190"/>
    <lineage>
        <taxon>Eukaryota</taxon>
        <taxon>Metazoa</taxon>
        <taxon>Chordata</taxon>
        <taxon>Craniata</taxon>
        <taxon>Vertebrata</taxon>
        <taxon>Euteleostomi</taxon>
        <taxon>Actinopterygii</taxon>
        <taxon>Neopterygii</taxon>
        <taxon>Teleostei</taxon>
        <taxon>Neoteleostei</taxon>
        <taxon>Acanthomorphata</taxon>
        <taxon>Eupercaria</taxon>
        <taxon>Perciformes</taxon>
        <taxon>Notothenioidei</taxon>
        <taxon>Channichthyidae</taxon>
        <taxon>Chaenocephalus</taxon>
    </lineage>
</organism>
<accession>A0ACB9VX95</accession>
<comment type="caution">
    <text evidence="1">The sequence shown here is derived from an EMBL/GenBank/DDBJ whole genome shotgun (WGS) entry which is preliminary data.</text>
</comment>
<name>A0ACB9VX95_CHAAC</name>
<proteinExistence type="predicted"/>
<evidence type="ECO:0000313" key="2">
    <source>
        <dbReference type="Proteomes" id="UP001057452"/>
    </source>
</evidence>
<reference evidence="1" key="1">
    <citation type="submission" date="2022-05" db="EMBL/GenBank/DDBJ databases">
        <title>Chromosome-level genome of Chaenocephalus aceratus.</title>
        <authorList>
            <person name="Park H."/>
        </authorList>
    </citation>
    <scope>NUCLEOTIDE SEQUENCE</scope>
    <source>
        <strain evidence="1">KU_202001</strain>
    </source>
</reference>
<sequence>MEEHVALTAVWFGPVEVQSGGIRSITISVEQGNAPPMPLSRSVYLWLQHAEELACICHVVPYDGCNMVQE</sequence>
<dbReference type="Proteomes" id="UP001057452">
    <property type="component" value="Chromosome 15"/>
</dbReference>
<evidence type="ECO:0000313" key="1">
    <source>
        <dbReference type="EMBL" id="KAI4804748.1"/>
    </source>
</evidence>
<keyword evidence="2" id="KW-1185">Reference proteome</keyword>
<dbReference type="EMBL" id="CM043799">
    <property type="protein sequence ID" value="KAI4804748.1"/>
    <property type="molecule type" value="Genomic_DNA"/>
</dbReference>